<feature type="transmembrane region" description="Helical" evidence="1">
    <location>
        <begin position="36"/>
        <end position="55"/>
    </location>
</feature>
<evidence type="ECO:0008006" key="4">
    <source>
        <dbReference type="Google" id="ProtNLM"/>
    </source>
</evidence>
<dbReference type="EMBL" id="JARJBC010000001">
    <property type="protein sequence ID" value="MDF3287838.1"/>
    <property type="molecule type" value="Genomic_DNA"/>
</dbReference>
<reference evidence="2 3" key="1">
    <citation type="submission" date="2023-03" db="EMBL/GenBank/DDBJ databases">
        <title>Draft genome sequence of Streptomyces sp. RB6PN23 isolated from peat swamp forest in Thailand.</title>
        <authorList>
            <person name="Klaysubun C."/>
            <person name="Duangmal K."/>
        </authorList>
    </citation>
    <scope>NUCLEOTIDE SEQUENCE [LARGE SCALE GENOMIC DNA]</scope>
    <source>
        <strain evidence="2 3">RB6PN23</strain>
    </source>
</reference>
<proteinExistence type="predicted"/>
<keyword evidence="1" id="KW-1133">Transmembrane helix</keyword>
<evidence type="ECO:0000313" key="2">
    <source>
        <dbReference type="EMBL" id="MDF3287838.1"/>
    </source>
</evidence>
<keyword evidence="1" id="KW-0812">Transmembrane</keyword>
<keyword evidence="3" id="KW-1185">Reference proteome</keyword>
<name>A0ABT5ZDD8_9ACTN</name>
<comment type="caution">
    <text evidence="2">The sequence shown here is derived from an EMBL/GenBank/DDBJ whole genome shotgun (WGS) entry which is preliminary data.</text>
</comment>
<dbReference type="Proteomes" id="UP001216579">
    <property type="component" value="Unassembled WGS sequence"/>
</dbReference>
<evidence type="ECO:0000256" key="1">
    <source>
        <dbReference type="SAM" id="Phobius"/>
    </source>
</evidence>
<dbReference type="RefSeq" id="WP_276091716.1">
    <property type="nucleotide sequence ID" value="NZ_JARJBC010000001.1"/>
</dbReference>
<accession>A0ABT5ZDD8</accession>
<protein>
    <recommendedName>
        <fullName evidence="4">Sensor histidine kinase</fullName>
    </recommendedName>
</protein>
<keyword evidence="1" id="KW-0472">Membrane</keyword>
<feature type="transmembrane region" description="Helical" evidence="1">
    <location>
        <begin position="62"/>
        <end position="82"/>
    </location>
</feature>
<feature type="transmembrane region" description="Helical" evidence="1">
    <location>
        <begin position="12"/>
        <end position="30"/>
    </location>
</feature>
<organism evidence="2 3">
    <name type="scientific">Streptomyces silvisoli</name>
    <dbReference type="NCBI Taxonomy" id="3034235"/>
    <lineage>
        <taxon>Bacteria</taxon>
        <taxon>Bacillati</taxon>
        <taxon>Actinomycetota</taxon>
        <taxon>Actinomycetes</taxon>
        <taxon>Kitasatosporales</taxon>
        <taxon>Streptomycetaceae</taxon>
        <taxon>Streptomyces</taxon>
    </lineage>
</organism>
<sequence length="101" mass="10233">MTTGPVARAVRAAMFAAVCVVTTALGHALMSSDTVPWWALLAAFCGTGAAAWCLAARECGALVVTGAAVVAQLGLHSLFSLAQASTDTGGSVERQWAARLL</sequence>
<evidence type="ECO:0000313" key="3">
    <source>
        <dbReference type="Proteomes" id="UP001216579"/>
    </source>
</evidence>
<gene>
    <name evidence="2" type="ORF">P3G67_01020</name>
</gene>